<evidence type="ECO:0000313" key="2">
    <source>
        <dbReference type="EnsemblMetazoa" id="GPPI051263-PA"/>
    </source>
</evidence>
<evidence type="ECO:0000313" key="3">
    <source>
        <dbReference type="Proteomes" id="UP000092460"/>
    </source>
</evidence>
<dbReference type="VEuPathDB" id="VectorBase:GPPI051263"/>
<accession>A0A1B0C7F3</accession>
<reference evidence="2" key="2">
    <citation type="submission" date="2020-05" db="UniProtKB">
        <authorList>
            <consortium name="EnsemblMetazoa"/>
        </authorList>
    </citation>
    <scope>IDENTIFICATION</scope>
    <source>
        <strain evidence="2">IAEA</strain>
    </source>
</reference>
<keyword evidence="1" id="KW-0732">Signal</keyword>
<proteinExistence type="predicted"/>
<name>A0A1B0C7F3_9MUSC</name>
<reference evidence="3" key="1">
    <citation type="submission" date="2015-01" db="EMBL/GenBank/DDBJ databases">
        <authorList>
            <person name="Aksoy S."/>
            <person name="Warren W."/>
            <person name="Wilson R.K."/>
        </authorList>
    </citation>
    <scope>NUCLEOTIDE SEQUENCE [LARGE SCALE GENOMIC DNA]</scope>
    <source>
        <strain evidence="3">IAEA</strain>
    </source>
</reference>
<organism evidence="2 3">
    <name type="scientific">Glossina palpalis gambiensis</name>
    <dbReference type="NCBI Taxonomy" id="67801"/>
    <lineage>
        <taxon>Eukaryota</taxon>
        <taxon>Metazoa</taxon>
        <taxon>Ecdysozoa</taxon>
        <taxon>Arthropoda</taxon>
        <taxon>Hexapoda</taxon>
        <taxon>Insecta</taxon>
        <taxon>Pterygota</taxon>
        <taxon>Neoptera</taxon>
        <taxon>Endopterygota</taxon>
        <taxon>Diptera</taxon>
        <taxon>Brachycera</taxon>
        <taxon>Muscomorpha</taxon>
        <taxon>Hippoboscoidea</taxon>
        <taxon>Glossinidae</taxon>
        <taxon>Glossina</taxon>
    </lineage>
</organism>
<protein>
    <submittedName>
        <fullName evidence="2">Uncharacterized protein</fullName>
    </submittedName>
</protein>
<feature type="chain" id="PRO_5008405451" evidence="1">
    <location>
        <begin position="23"/>
        <end position="182"/>
    </location>
</feature>
<sequence length="182" mass="19918">MELVIAICVLLVFSCLMTNVVSNCLLHNKLYLIIILFCDDNLKKVFNKIANPHQIRAISLLRSPDLGKNSNSLAEIPTDAATNAAETENLKKNSSSLAEGLRNSTGSAAEDVRKNSHSLCSVVDTITSNNLNKNSSCLAGILHPAGEIIVVWKLLKCSYAFLRKFSLNLKLAQVTYVKQSKN</sequence>
<keyword evidence="3" id="KW-1185">Reference proteome</keyword>
<dbReference type="EnsemblMetazoa" id="GPPI051263-RA">
    <property type="protein sequence ID" value="GPPI051263-PA"/>
    <property type="gene ID" value="GPPI051263"/>
</dbReference>
<feature type="signal peptide" evidence="1">
    <location>
        <begin position="1"/>
        <end position="22"/>
    </location>
</feature>
<dbReference type="EMBL" id="JXJN01028378">
    <property type="status" value="NOT_ANNOTATED_CDS"/>
    <property type="molecule type" value="Genomic_DNA"/>
</dbReference>
<dbReference type="Proteomes" id="UP000092460">
    <property type="component" value="Unassembled WGS sequence"/>
</dbReference>
<evidence type="ECO:0000256" key="1">
    <source>
        <dbReference type="SAM" id="SignalP"/>
    </source>
</evidence>
<dbReference type="AlphaFoldDB" id="A0A1B0C7F3"/>